<dbReference type="EMBL" id="PUIB01000012">
    <property type="protein sequence ID" value="PQO36645.1"/>
    <property type="molecule type" value="Genomic_DNA"/>
</dbReference>
<reference evidence="2 3" key="1">
    <citation type="submission" date="2018-02" db="EMBL/GenBank/DDBJ databases">
        <title>Comparative genomes isolates from brazilian mangrove.</title>
        <authorList>
            <person name="Araujo J.E."/>
            <person name="Taketani R.G."/>
            <person name="Silva M.C.P."/>
            <person name="Loureco M.V."/>
            <person name="Andreote F.D."/>
        </authorList>
    </citation>
    <scope>NUCLEOTIDE SEQUENCE [LARGE SCALE GENOMIC DNA]</scope>
    <source>
        <strain evidence="2 3">NAP PRIS-MGV</strain>
    </source>
</reference>
<evidence type="ECO:0000313" key="3">
    <source>
        <dbReference type="Proteomes" id="UP000239388"/>
    </source>
</evidence>
<sequence length="332" mass="38406">MSKQIAFALLLFTLPISFAQAEEKTLGDRFLFPEQGHIEFLYCFNCEVTQTLETEQDVLKLYQQIAEIPFDEELITSFKLLEKLGLEKIERGRQPLPPGAKGPTFSFPDWRETTTDFVRDRFIQREVVVGRDFIYAETPVSQVSLNRSLRFAQANHSGDRNGVQYYKRDVQELLSRTIKYENLLYHSELSGDFEICTTTSGQTTEKFLVHPERDLIAARISEHQGKVYRATLHFYHRQLEDSEGIWVPQLSCTIHRKQEGKCKMLFSIIREAKFGEPIAEDALKVPIRQGEIYKWGDYNAKYAAKVPRDIDDIADKTPSTVRQLIETGQRNP</sequence>
<feature type="signal peptide" evidence="1">
    <location>
        <begin position="1"/>
        <end position="21"/>
    </location>
</feature>
<feature type="chain" id="PRO_5015599355" evidence="1">
    <location>
        <begin position="22"/>
        <end position="332"/>
    </location>
</feature>
<gene>
    <name evidence="2" type="ORF">C5Y98_11660</name>
</gene>
<keyword evidence="1" id="KW-0732">Signal</keyword>
<organism evidence="2 3">
    <name type="scientific">Blastopirellula marina</name>
    <dbReference type="NCBI Taxonomy" id="124"/>
    <lineage>
        <taxon>Bacteria</taxon>
        <taxon>Pseudomonadati</taxon>
        <taxon>Planctomycetota</taxon>
        <taxon>Planctomycetia</taxon>
        <taxon>Pirellulales</taxon>
        <taxon>Pirellulaceae</taxon>
        <taxon>Blastopirellula</taxon>
    </lineage>
</organism>
<comment type="caution">
    <text evidence="2">The sequence shown here is derived from an EMBL/GenBank/DDBJ whole genome shotgun (WGS) entry which is preliminary data.</text>
</comment>
<dbReference type="AlphaFoldDB" id="A0A2S8FWU6"/>
<protein>
    <submittedName>
        <fullName evidence="2">Uncharacterized protein</fullName>
    </submittedName>
</protein>
<evidence type="ECO:0000256" key="1">
    <source>
        <dbReference type="SAM" id="SignalP"/>
    </source>
</evidence>
<accession>A0A2S8FWU6</accession>
<evidence type="ECO:0000313" key="2">
    <source>
        <dbReference type="EMBL" id="PQO36645.1"/>
    </source>
</evidence>
<dbReference type="Proteomes" id="UP000239388">
    <property type="component" value="Unassembled WGS sequence"/>
</dbReference>
<proteinExistence type="predicted"/>
<name>A0A2S8FWU6_9BACT</name>